<keyword evidence="3" id="KW-1185">Reference proteome</keyword>
<feature type="compositionally biased region" description="Basic and acidic residues" evidence="1">
    <location>
        <begin position="113"/>
        <end position="125"/>
    </location>
</feature>
<evidence type="ECO:0000313" key="3">
    <source>
        <dbReference type="Proteomes" id="UP000036403"/>
    </source>
</evidence>
<feature type="region of interest" description="Disordered" evidence="1">
    <location>
        <begin position="106"/>
        <end position="139"/>
    </location>
</feature>
<evidence type="ECO:0000313" key="2">
    <source>
        <dbReference type="EMBL" id="KMQ95540.1"/>
    </source>
</evidence>
<dbReference type="Proteomes" id="UP000036403">
    <property type="component" value="Unassembled WGS sequence"/>
</dbReference>
<sequence>MAEDDNQCNMKEESKVICYTPERLIRSQEYRILVPSPRHFTLSQARLRSENESGERKSRCCRKQLDCLIDSKQIGATQLRALLNLPITGVRTHVVSSSVFERADGDFNTSVRSSDDHPVDRDRSARSTGTISSSRSSYDRLNSTWDDFKDPISRPLSLEDTSGIQSNDWSLETQSDARSTPMCLCDELAIASRDRIVNFRNDRDIVINEVTAILENLQSDPEKARILLEEEDSFCDSTSSHDRLTRLALAIETDAEVPPTVSESNNWIRHLRDKIERLELGNKEIHRNIHGLRTNFQTAVDLQDHDYDLKDQLCSSDLKCDSPERLTLDAELTDEAIDKGVIMEKSEASEDLAARCESILAVGRTHANEELANEDRPSSLALSVRRCLACILGLPLLPRPKCRSSKCLLRFLDWRRIAPHNGHDAG</sequence>
<accession>A0A0J7NSZ2</accession>
<feature type="compositionally biased region" description="Low complexity" evidence="1">
    <location>
        <begin position="126"/>
        <end position="139"/>
    </location>
</feature>
<dbReference type="AlphaFoldDB" id="A0A0J7NSZ2"/>
<reference evidence="2 3" key="1">
    <citation type="submission" date="2015-04" db="EMBL/GenBank/DDBJ databases">
        <title>Lasius niger genome sequencing.</title>
        <authorList>
            <person name="Konorov E.A."/>
            <person name="Nikitin M.A."/>
            <person name="Kirill M.V."/>
            <person name="Chang P."/>
        </authorList>
    </citation>
    <scope>NUCLEOTIDE SEQUENCE [LARGE SCALE GENOMIC DNA]</scope>
    <source>
        <tissue evidence="2">Whole</tissue>
    </source>
</reference>
<protein>
    <submittedName>
        <fullName evidence="2">Uncharacterized protein</fullName>
    </submittedName>
</protein>
<dbReference type="EMBL" id="LBMM01001920">
    <property type="protein sequence ID" value="KMQ95540.1"/>
    <property type="molecule type" value="Genomic_DNA"/>
</dbReference>
<dbReference type="PaxDb" id="67767-A0A0J7NSZ2"/>
<gene>
    <name evidence="2" type="ORF">RF55_4238</name>
</gene>
<evidence type="ECO:0000256" key="1">
    <source>
        <dbReference type="SAM" id="MobiDB-lite"/>
    </source>
</evidence>
<proteinExistence type="predicted"/>
<organism evidence="2 3">
    <name type="scientific">Lasius niger</name>
    <name type="common">Black garden ant</name>
    <dbReference type="NCBI Taxonomy" id="67767"/>
    <lineage>
        <taxon>Eukaryota</taxon>
        <taxon>Metazoa</taxon>
        <taxon>Ecdysozoa</taxon>
        <taxon>Arthropoda</taxon>
        <taxon>Hexapoda</taxon>
        <taxon>Insecta</taxon>
        <taxon>Pterygota</taxon>
        <taxon>Neoptera</taxon>
        <taxon>Endopterygota</taxon>
        <taxon>Hymenoptera</taxon>
        <taxon>Apocrita</taxon>
        <taxon>Aculeata</taxon>
        <taxon>Formicoidea</taxon>
        <taxon>Formicidae</taxon>
        <taxon>Formicinae</taxon>
        <taxon>Lasius</taxon>
        <taxon>Lasius</taxon>
    </lineage>
</organism>
<dbReference type="OrthoDB" id="7741006at2759"/>
<comment type="caution">
    <text evidence="2">The sequence shown here is derived from an EMBL/GenBank/DDBJ whole genome shotgun (WGS) entry which is preliminary data.</text>
</comment>
<name>A0A0J7NSZ2_LASNI</name>